<proteinExistence type="inferred from homology"/>
<dbReference type="EMBL" id="CADCVV010000030">
    <property type="protein sequence ID" value="CAA9485235.1"/>
    <property type="molecule type" value="Genomic_DNA"/>
</dbReference>
<dbReference type="GO" id="GO:0016491">
    <property type="term" value="F:oxidoreductase activity"/>
    <property type="evidence" value="ECO:0007669"/>
    <property type="project" value="InterPro"/>
</dbReference>
<dbReference type="GO" id="GO:0070967">
    <property type="term" value="F:coenzyme F420 binding"/>
    <property type="evidence" value="ECO:0007669"/>
    <property type="project" value="TreeGrafter"/>
</dbReference>
<reference evidence="3" key="1">
    <citation type="submission" date="2020-02" db="EMBL/GenBank/DDBJ databases">
        <authorList>
            <person name="Meier V. D."/>
        </authorList>
    </citation>
    <scope>NUCLEOTIDE SEQUENCE</scope>
    <source>
        <strain evidence="3">AVDCRST_MAG17</strain>
    </source>
</reference>
<dbReference type="InterPro" id="IPR004378">
    <property type="entry name" value="F420H2_quin_Rdtase"/>
</dbReference>
<organism evidence="3">
    <name type="scientific">uncultured Solirubrobacterales bacterium</name>
    <dbReference type="NCBI Taxonomy" id="768556"/>
    <lineage>
        <taxon>Bacteria</taxon>
        <taxon>Bacillati</taxon>
        <taxon>Actinomycetota</taxon>
        <taxon>Thermoleophilia</taxon>
        <taxon>Solirubrobacterales</taxon>
        <taxon>environmental samples</taxon>
    </lineage>
</organism>
<comment type="catalytic activity">
    <reaction evidence="2">
        <text>oxidized coenzyme F420-(gamma-L-Glu)(n) + a quinol + H(+) = reduced coenzyme F420-(gamma-L-Glu)(n) + a quinone</text>
        <dbReference type="Rhea" id="RHEA:39663"/>
        <dbReference type="Rhea" id="RHEA-COMP:12939"/>
        <dbReference type="Rhea" id="RHEA-COMP:14378"/>
        <dbReference type="ChEBI" id="CHEBI:15378"/>
        <dbReference type="ChEBI" id="CHEBI:24646"/>
        <dbReference type="ChEBI" id="CHEBI:132124"/>
        <dbReference type="ChEBI" id="CHEBI:133980"/>
        <dbReference type="ChEBI" id="CHEBI:139511"/>
    </reaction>
</comment>
<dbReference type="InterPro" id="IPR012349">
    <property type="entry name" value="Split_barrel_FMN-bd"/>
</dbReference>
<gene>
    <name evidence="3" type="ORF">AVDCRST_MAG17-417</name>
</gene>
<sequence>MLSPPPVPGSLGVRALDVVTRLHVAAYRLTEGRIGGRLAGAPVLLLGHVGARSVARRTTPLLLLADGDDLVIVGARGGSRAPPA</sequence>
<comment type="similarity">
    <text evidence="1">Belongs to the F420H(2)-dependent quinone reductase family.</text>
</comment>
<dbReference type="Gene3D" id="2.30.110.10">
    <property type="entry name" value="Electron Transport, Fmn-binding Protein, Chain A"/>
    <property type="match status" value="1"/>
</dbReference>
<evidence type="ECO:0000256" key="2">
    <source>
        <dbReference type="ARBA" id="ARBA00049106"/>
    </source>
</evidence>
<dbReference type="GO" id="GO:0005886">
    <property type="term" value="C:plasma membrane"/>
    <property type="evidence" value="ECO:0007669"/>
    <property type="project" value="TreeGrafter"/>
</dbReference>
<dbReference type="PANTHER" id="PTHR39428">
    <property type="entry name" value="F420H(2)-DEPENDENT QUINONE REDUCTASE RV1261C"/>
    <property type="match status" value="1"/>
</dbReference>
<dbReference type="Pfam" id="PF04075">
    <property type="entry name" value="F420H2_quin_red"/>
    <property type="match status" value="1"/>
</dbReference>
<evidence type="ECO:0000256" key="1">
    <source>
        <dbReference type="ARBA" id="ARBA00008710"/>
    </source>
</evidence>
<protein>
    <submittedName>
        <fullName evidence="3">Uncharacterized protein</fullName>
    </submittedName>
</protein>
<dbReference type="PANTHER" id="PTHR39428:SF1">
    <property type="entry name" value="F420H(2)-DEPENDENT QUINONE REDUCTASE RV1261C"/>
    <property type="match status" value="1"/>
</dbReference>
<accession>A0A6J4S7C5</accession>
<dbReference type="AlphaFoldDB" id="A0A6J4S7C5"/>
<evidence type="ECO:0000313" key="3">
    <source>
        <dbReference type="EMBL" id="CAA9485235.1"/>
    </source>
</evidence>
<name>A0A6J4S7C5_9ACTN</name>